<feature type="transmembrane region" description="Helical" evidence="7">
    <location>
        <begin position="12"/>
        <end position="34"/>
    </location>
</feature>
<dbReference type="RefSeq" id="WP_012544147.1">
    <property type="nucleotide sequence ID" value="NC_011295.1"/>
</dbReference>
<dbReference type="PRINTS" id="PR00952">
    <property type="entry name" value="TYPE3IMQPROT"/>
</dbReference>
<dbReference type="OrthoDB" id="9806440at2"/>
<dbReference type="PANTHER" id="PTHR34040:SF2">
    <property type="entry name" value="FLAGELLAR BIOSYNTHETIC PROTEIN FLIQ"/>
    <property type="match status" value="1"/>
</dbReference>
<evidence type="ECO:0000256" key="6">
    <source>
        <dbReference type="ARBA" id="ARBA00023136"/>
    </source>
</evidence>
<dbReference type="Pfam" id="PF01313">
    <property type="entry name" value="Bac_export_3"/>
    <property type="match status" value="1"/>
</dbReference>
<keyword evidence="4 7" id="KW-0812">Transmembrane</keyword>
<dbReference type="GO" id="GO:0009306">
    <property type="term" value="P:protein secretion"/>
    <property type="evidence" value="ECO:0007669"/>
    <property type="project" value="InterPro"/>
</dbReference>
<organism evidence="8 9">
    <name type="scientific">Coprothermobacter proteolyticus (strain ATCC 35245 / DSM 5265 / OCM 4 / BT)</name>
    <dbReference type="NCBI Taxonomy" id="309798"/>
    <lineage>
        <taxon>Bacteria</taxon>
        <taxon>Pseudomonadati</taxon>
        <taxon>Coprothermobacterota</taxon>
        <taxon>Coprothermobacteria</taxon>
        <taxon>Coprothermobacterales</taxon>
        <taxon>Coprothermobacteraceae</taxon>
        <taxon>Coprothermobacter</taxon>
    </lineage>
</organism>
<keyword evidence="5 7" id="KW-1133">Transmembrane helix</keyword>
<dbReference type="HOGENOM" id="CLU_164516_2_0_9"/>
<keyword evidence="9" id="KW-1185">Reference proteome</keyword>
<evidence type="ECO:0000256" key="3">
    <source>
        <dbReference type="ARBA" id="ARBA00022475"/>
    </source>
</evidence>
<comment type="subcellular location">
    <subcellularLocation>
        <location evidence="1">Cell membrane</location>
        <topology evidence="1">Multi-pass membrane protein</topology>
    </subcellularLocation>
</comment>
<sequence length="87" mass="9660">MTDFIFSWFRSSVLQILIIVGPVLLVALVLGIIISILQVLTQIHDPSVAFVPKFLVIMLLVLFFGGTVVNVMVRFFNGVVSAWQTLP</sequence>
<keyword evidence="8" id="KW-0282">Flagellum</keyword>
<evidence type="ECO:0000313" key="9">
    <source>
        <dbReference type="Proteomes" id="UP000001732"/>
    </source>
</evidence>
<evidence type="ECO:0000256" key="7">
    <source>
        <dbReference type="SAM" id="Phobius"/>
    </source>
</evidence>
<dbReference type="AlphaFoldDB" id="B5Y7F4"/>
<evidence type="ECO:0000256" key="4">
    <source>
        <dbReference type="ARBA" id="ARBA00022692"/>
    </source>
</evidence>
<evidence type="ECO:0000256" key="2">
    <source>
        <dbReference type="ARBA" id="ARBA00006156"/>
    </source>
</evidence>
<evidence type="ECO:0000256" key="5">
    <source>
        <dbReference type="ARBA" id="ARBA00022989"/>
    </source>
</evidence>
<dbReference type="STRING" id="309798.COPRO5265_0334"/>
<gene>
    <name evidence="8" type="ordered locus">COPRO5265_0334</name>
</gene>
<comment type="similarity">
    <text evidence="2">Belongs to the FliQ/MopD/SpaQ family.</text>
</comment>
<dbReference type="PANTHER" id="PTHR34040">
    <property type="entry name" value="FLAGELLAR BIOSYNTHETIC PROTEIN FLIQ"/>
    <property type="match status" value="1"/>
</dbReference>
<evidence type="ECO:0000313" key="8">
    <source>
        <dbReference type="EMBL" id="ACI17495.1"/>
    </source>
</evidence>
<reference evidence="9" key="1">
    <citation type="submission" date="2008-08" db="EMBL/GenBank/DDBJ databases">
        <title>The complete genome sequence of Coprothermobacter proteolyticus strain ATCC 5245 / DSM 5265 / BT.</title>
        <authorList>
            <person name="Dodson R.J."/>
            <person name="Durkin A.S."/>
            <person name="Wu M."/>
            <person name="Eisen J."/>
            <person name="Sutton G."/>
        </authorList>
    </citation>
    <scope>NUCLEOTIDE SEQUENCE [LARGE SCALE GENOMIC DNA]</scope>
    <source>
        <strain evidence="9">ATCC 35245 / DSM 5265 / OCM 4 / BT</strain>
    </source>
</reference>
<dbReference type="InterPro" id="IPR002191">
    <property type="entry name" value="Bac_export_3"/>
</dbReference>
<name>B5Y7F4_COPPD</name>
<keyword evidence="8" id="KW-0969">Cilium</keyword>
<protein>
    <submittedName>
        <fullName evidence="8">Flagellar biosynthetic protein FliQ</fullName>
    </submittedName>
</protein>
<keyword evidence="8" id="KW-0966">Cell projection</keyword>
<dbReference type="GO" id="GO:0005886">
    <property type="term" value="C:plasma membrane"/>
    <property type="evidence" value="ECO:0007669"/>
    <property type="project" value="UniProtKB-SubCell"/>
</dbReference>
<dbReference type="Proteomes" id="UP000001732">
    <property type="component" value="Chromosome"/>
</dbReference>
<evidence type="ECO:0000256" key="1">
    <source>
        <dbReference type="ARBA" id="ARBA00004651"/>
    </source>
</evidence>
<keyword evidence="6 7" id="KW-0472">Membrane</keyword>
<dbReference type="EMBL" id="CP001145">
    <property type="protein sequence ID" value="ACI17495.1"/>
    <property type="molecule type" value="Genomic_DNA"/>
</dbReference>
<reference evidence="8 9" key="2">
    <citation type="journal article" date="2014" name="Genome Announc.">
        <title>Complete Genome Sequence of Coprothermobacter proteolyticus DSM 5265.</title>
        <authorList>
            <person name="Alexiev A."/>
            <person name="Coil D.A."/>
            <person name="Badger J.H."/>
            <person name="Enticknap J."/>
            <person name="Ward N."/>
            <person name="Robb F.T."/>
            <person name="Eisen J.A."/>
        </authorList>
    </citation>
    <scope>NUCLEOTIDE SEQUENCE [LARGE SCALE GENOMIC DNA]</scope>
    <source>
        <strain evidence="9">ATCC 35245 / DSM 5265 / OCM 4 / BT</strain>
    </source>
</reference>
<accession>B5Y7F4</accession>
<dbReference type="KEGG" id="cpo:COPRO5265_0334"/>
<feature type="transmembrane region" description="Helical" evidence="7">
    <location>
        <begin position="54"/>
        <end position="73"/>
    </location>
</feature>
<dbReference type="eggNOG" id="COG1987">
    <property type="taxonomic scope" value="Bacteria"/>
</dbReference>
<proteinExistence type="inferred from homology"/>
<keyword evidence="3" id="KW-1003">Cell membrane</keyword>